<protein>
    <submittedName>
        <fullName evidence="1">DNA polymerase III chi subunit</fullName>
    </submittedName>
</protein>
<dbReference type="AlphaFoldDB" id="A0A4R7NIA8"/>
<dbReference type="RefSeq" id="WP_133698069.1">
    <property type="nucleotide sequence ID" value="NZ_SOBR01000007.1"/>
</dbReference>
<dbReference type="GO" id="GO:0003677">
    <property type="term" value="F:DNA binding"/>
    <property type="evidence" value="ECO:0007669"/>
    <property type="project" value="InterPro"/>
</dbReference>
<dbReference type="OrthoDB" id="5297568at2"/>
<dbReference type="Gene3D" id="3.40.50.10110">
    <property type="entry name" value="DNA polymerase III subunit chi"/>
    <property type="match status" value="1"/>
</dbReference>
<dbReference type="GO" id="GO:0006260">
    <property type="term" value="P:DNA replication"/>
    <property type="evidence" value="ECO:0007669"/>
    <property type="project" value="InterPro"/>
</dbReference>
<dbReference type="Proteomes" id="UP000295380">
    <property type="component" value="Unassembled WGS sequence"/>
</dbReference>
<dbReference type="PANTHER" id="PTHR38767">
    <property type="entry name" value="DNA POLYMERASE III SUBUNIT CHI"/>
    <property type="match status" value="1"/>
</dbReference>
<reference evidence="1 2" key="1">
    <citation type="submission" date="2019-03" db="EMBL/GenBank/DDBJ databases">
        <title>Genomic Encyclopedia of Type Strains, Phase IV (KMG-IV): sequencing the most valuable type-strain genomes for metagenomic binning, comparative biology and taxonomic classification.</title>
        <authorList>
            <person name="Goeker M."/>
        </authorList>
    </citation>
    <scope>NUCLEOTIDE SEQUENCE [LARGE SCALE GENOMIC DNA]</scope>
    <source>
        <strain evidence="1 2">DSM 6770</strain>
    </source>
</reference>
<sequence length="150" mass="17098">MTQVDFYILPDTTLDARLDFACRLAETIHRKGYRLHIHTEDEAMARDLDDRLWTFKPESYLPHAVLGDDVAPAPPVTLGWEAPPAPGVEAMLNLHPEIPEWFSRFERVAEIINQHQDVLTTKRACWQTYKKRGYPVKANDLTGTSRNAAG</sequence>
<dbReference type="EMBL" id="SOBR01000007">
    <property type="protein sequence ID" value="TDU20128.1"/>
    <property type="molecule type" value="Genomic_DNA"/>
</dbReference>
<gene>
    <name evidence="1" type="ORF">C8E00_10727</name>
</gene>
<evidence type="ECO:0000313" key="2">
    <source>
        <dbReference type="Proteomes" id="UP000295380"/>
    </source>
</evidence>
<dbReference type="InterPro" id="IPR036768">
    <property type="entry name" value="PolIII_chi_sf"/>
</dbReference>
<dbReference type="InterPro" id="IPR007459">
    <property type="entry name" value="DNA_pol3_chi"/>
</dbReference>
<evidence type="ECO:0000313" key="1">
    <source>
        <dbReference type="EMBL" id="TDU20128.1"/>
    </source>
</evidence>
<dbReference type="GO" id="GO:0032298">
    <property type="term" value="P:positive regulation of DNA-templated DNA replication initiation"/>
    <property type="evidence" value="ECO:0007669"/>
    <property type="project" value="TreeGrafter"/>
</dbReference>
<name>A0A4R7NIA8_9GAMM</name>
<dbReference type="SUPFAM" id="SSF102400">
    <property type="entry name" value="DNA polymerase III chi subunit"/>
    <property type="match status" value="1"/>
</dbReference>
<comment type="caution">
    <text evidence="1">The sequence shown here is derived from an EMBL/GenBank/DDBJ whole genome shotgun (WGS) entry which is preliminary data.</text>
</comment>
<dbReference type="GO" id="GO:0003887">
    <property type="term" value="F:DNA-directed DNA polymerase activity"/>
    <property type="evidence" value="ECO:0007669"/>
    <property type="project" value="InterPro"/>
</dbReference>
<keyword evidence="2" id="KW-1185">Reference proteome</keyword>
<dbReference type="PANTHER" id="PTHR38767:SF1">
    <property type="entry name" value="DNA POLYMERASE III SUBUNIT CHI"/>
    <property type="match status" value="1"/>
</dbReference>
<organism evidence="1 2">
    <name type="scientific">Chromohalobacter marismortui</name>
    <dbReference type="NCBI Taxonomy" id="42055"/>
    <lineage>
        <taxon>Bacteria</taxon>
        <taxon>Pseudomonadati</taxon>
        <taxon>Pseudomonadota</taxon>
        <taxon>Gammaproteobacteria</taxon>
        <taxon>Oceanospirillales</taxon>
        <taxon>Halomonadaceae</taxon>
        <taxon>Chromohalobacter</taxon>
    </lineage>
</organism>
<accession>A0A4R7NIA8</accession>
<dbReference type="Pfam" id="PF04364">
    <property type="entry name" value="DNA_pol3_chi"/>
    <property type="match status" value="1"/>
</dbReference>
<proteinExistence type="predicted"/>